<feature type="region of interest" description="Disordered" evidence="3">
    <location>
        <begin position="120"/>
        <end position="147"/>
    </location>
</feature>
<sequence>MTDQKAPTRRRVFDLVGESRTTRGGIERQTVLLAAEPGEPIALVRDPENPYDKNAELACLGEHDLGFIGREDATVIARALDAGLSYQARIHEITGGVGEARHYGVRISIAWIGQSLPAFRPRDERQERSREKKAAALDRSRDPNGSFEAAERQGCSLLLLGILAIASLVIAGDQLLARSTTSDVQALESAGVTVNIR</sequence>
<dbReference type="EMBL" id="QRDP01000009">
    <property type="protein sequence ID" value="RED11399.1"/>
    <property type="molecule type" value="Genomic_DNA"/>
</dbReference>
<dbReference type="GO" id="GO:0008270">
    <property type="term" value="F:zinc ion binding"/>
    <property type="evidence" value="ECO:0007669"/>
    <property type="project" value="InterPro"/>
</dbReference>
<comment type="caution">
    <text evidence="6">The sequence shown here is derived from an EMBL/GenBank/DDBJ whole genome shotgun (WGS) entry which is preliminary data.</text>
</comment>
<evidence type="ECO:0000256" key="3">
    <source>
        <dbReference type="SAM" id="MobiDB-lite"/>
    </source>
</evidence>
<dbReference type="GO" id="GO:0016818">
    <property type="term" value="F:hydrolase activity, acting on acid anhydrides, in phosphorus-containing anhydrides"/>
    <property type="evidence" value="ECO:0007669"/>
    <property type="project" value="InterPro"/>
</dbReference>
<keyword evidence="2" id="KW-0378">Hydrolase</keyword>
<keyword evidence="4" id="KW-0472">Membrane</keyword>
<evidence type="ECO:0000256" key="2">
    <source>
        <dbReference type="ARBA" id="ARBA00022801"/>
    </source>
</evidence>
<dbReference type="InterPro" id="IPR014905">
    <property type="entry name" value="HIRAN"/>
</dbReference>
<dbReference type="Gene3D" id="3.30.70.2330">
    <property type="match status" value="1"/>
</dbReference>
<dbReference type="Pfam" id="PF08797">
    <property type="entry name" value="HIRAN"/>
    <property type="match status" value="1"/>
</dbReference>
<proteinExistence type="predicted"/>
<dbReference type="OrthoDB" id="7432909at2"/>
<keyword evidence="4" id="KW-0812">Transmembrane</keyword>
<evidence type="ECO:0000256" key="4">
    <source>
        <dbReference type="SAM" id="Phobius"/>
    </source>
</evidence>
<name>A0A3D9F8B1_9SPHN</name>
<evidence type="ECO:0000313" key="6">
    <source>
        <dbReference type="EMBL" id="RED11399.1"/>
    </source>
</evidence>
<reference evidence="6 7" key="1">
    <citation type="submission" date="2018-07" db="EMBL/GenBank/DDBJ databases">
        <title>Genomic Encyclopedia of Type Strains, Phase IV (KMG-IV): sequencing the most valuable type-strain genomes for metagenomic binning, comparative biology and taxonomic classification.</title>
        <authorList>
            <person name="Goeker M."/>
        </authorList>
    </citation>
    <scope>NUCLEOTIDE SEQUENCE [LARGE SCALE GENOMIC DNA]</scope>
    <source>
        <strain evidence="6 7">DSM 26725</strain>
    </source>
</reference>
<dbReference type="GO" id="GO:0003676">
    <property type="term" value="F:nucleic acid binding"/>
    <property type="evidence" value="ECO:0007669"/>
    <property type="project" value="InterPro"/>
</dbReference>
<keyword evidence="4" id="KW-1133">Transmembrane helix</keyword>
<evidence type="ECO:0000313" key="7">
    <source>
        <dbReference type="Proteomes" id="UP000256310"/>
    </source>
</evidence>
<keyword evidence="7" id="KW-1185">Reference proteome</keyword>
<dbReference type="AlphaFoldDB" id="A0A3D9F8B1"/>
<gene>
    <name evidence="6" type="ORF">DFR46_2949</name>
</gene>
<accession>A0A3D9F8B1</accession>
<evidence type="ECO:0000259" key="5">
    <source>
        <dbReference type="Pfam" id="PF08797"/>
    </source>
</evidence>
<evidence type="ECO:0000256" key="1">
    <source>
        <dbReference type="ARBA" id="ARBA00022723"/>
    </source>
</evidence>
<dbReference type="RefSeq" id="WP_116237438.1">
    <property type="nucleotide sequence ID" value="NZ_QRDP01000009.1"/>
</dbReference>
<feature type="compositionally biased region" description="Basic and acidic residues" evidence="3">
    <location>
        <begin position="120"/>
        <end position="142"/>
    </location>
</feature>
<organism evidence="6 7">
    <name type="scientific">Parasphingopyxis lamellibrachiae</name>
    <dbReference type="NCBI Taxonomy" id="680125"/>
    <lineage>
        <taxon>Bacteria</taxon>
        <taxon>Pseudomonadati</taxon>
        <taxon>Pseudomonadota</taxon>
        <taxon>Alphaproteobacteria</taxon>
        <taxon>Sphingomonadales</taxon>
        <taxon>Sphingomonadaceae</taxon>
        <taxon>Parasphingopyxis</taxon>
    </lineage>
</organism>
<feature type="transmembrane region" description="Helical" evidence="4">
    <location>
        <begin position="157"/>
        <end position="177"/>
    </location>
</feature>
<keyword evidence="1" id="KW-0479">Metal-binding</keyword>
<dbReference type="Proteomes" id="UP000256310">
    <property type="component" value="Unassembled WGS sequence"/>
</dbReference>
<feature type="domain" description="HIRAN" evidence="5">
    <location>
        <begin position="35"/>
        <end position="94"/>
    </location>
</feature>
<protein>
    <recommendedName>
        <fullName evidence="5">HIRAN domain-containing protein</fullName>
    </recommendedName>
</protein>